<gene>
    <name evidence="1" type="ORF">RPERSI_LOCUS26291</name>
</gene>
<sequence length="74" mass="8349">GTSGGLSSVLIFNNQSWMSTQYFKFKLITSESINVIATTFLQAMMPDGDREMTVVMKVERVVNILYIDSFNFAN</sequence>
<reference evidence="1" key="1">
    <citation type="submission" date="2021-06" db="EMBL/GenBank/DDBJ databases">
        <authorList>
            <person name="Kallberg Y."/>
            <person name="Tangrot J."/>
            <person name="Rosling A."/>
        </authorList>
    </citation>
    <scope>NUCLEOTIDE SEQUENCE</scope>
    <source>
        <strain evidence="1">MA461A</strain>
    </source>
</reference>
<organism evidence="1 2">
    <name type="scientific">Racocetra persica</name>
    <dbReference type="NCBI Taxonomy" id="160502"/>
    <lineage>
        <taxon>Eukaryota</taxon>
        <taxon>Fungi</taxon>
        <taxon>Fungi incertae sedis</taxon>
        <taxon>Mucoromycota</taxon>
        <taxon>Glomeromycotina</taxon>
        <taxon>Glomeromycetes</taxon>
        <taxon>Diversisporales</taxon>
        <taxon>Gigasporaceae</taxon>
        <taxon>Racocetra</taxon>
    </lineage>
</organism>
<evidence type="ECO:0000313" key="2">
    <source>
        <dbReference type="Proteomes" id="UP000789920"/>
    </source>
</evidence>
<protein>
    <submittedName>
        <fullName evidence="1">723_t:CDS:1</fullName>
    </submittedName>
</protein>
<dbReference type="EMBL" id="CAJVQC010089239">
    <property type="protein sequence ID" value="CAG8824629.1"/>
    <property type="molecule type" value="Genomic_DNA"/>
</dbReference>
<comment type="caution">
    <text evidence="1">The sequence shown here is derived from an EMBL/GenBank/DDBJ whole genome shotgun (WGS) entry which is preliminary data.</text>
</comment>
<keyword evidence="2" id="KW-1185">Reference proteome</keyword>
<feature type="non-terminal residue" evidence="1">
    <location>
        <position position="74"/>
    </location>
</feature>
<proteinExistence type="predicted"/>
<name>A0ACA9S4L8_9GLOM</name>
<dbReference type="Proteomes" id="UP000789920">
    <property type="component" value="Unassembled WGS sequence"/>
</dbReference>
<accession>A0ACA9S4L8</accession>
<feature type="non-terminal residue" evidence="1">
    <location>
        <position position="1"/>
    </location>
</feature>
<evidence type="ECO:0000313" key="1">
    <source>
        <dbReference type="EMBL" id="CAG8824629.1"/>
    </source>
</evidence>